<keyword evidence="1 4" id="KW-0378">Hydrolase</keyword>
<evidence type="ECO:0000256" key="2">
    <source>
        <dbReference type="SAM" id="Phobius"/>
    </source>
</evidence>
<organism evidence="4 5">
    <name type="scientific">Clostridium putrefaciens</name>
    <dbReference type="NCBI Taxonomy" id="99675"/>
    <lineage>
        <taxon>Bacteria</taxon>
        <taxon>Bacillati</taxon>
        <taxon>Bacillota</taxon>
        <taxon>Clostridia</taxon>
        <taxon>Eubacteriales</taxon>
        <taxon>Clostridiaceae</taxon>
        <taxon>Clostridium</taxon>
    </lineage>
</organism>
<dbReference type="PANTHER" id="PTHR33308:SF9">
    <property type="entry name" value="PEPTIDOGLYCAN HYDROLASE FLGJ"/>
    <property type="match status" value="1"/>
</dbReference>
<dbReference type="SMART" id="SM00047">
    <property type="entry name" value="LYZ2"/>
    <property type="match status" value="1"/>
</dbReference>
<dbReference type="EC" id="3.2.1.-" evidence="4"/>
<sequence length="318" mass="36801">MPKKIKMFITSLILIIFALSLSYILYLRNYNMKYKDINLKNFKAIEYIKVADEASIGKLQVNWKQVAAIEAVIYKNDFTLSSDVTKLEVSNKFLEQNKGKFKVKDNKYRLLSMDEVMTELGFKDKEKERANKYLRDLAYKGTLKEELSKDSIQTEFIDSIKEEAMNGYVKYGIFPSVTIAQAILESGWGASELTVKANNLFGIKADSSWKGEKVSMKTTEYNNEIITDNFRVYGNKNDSINDHREFLYKNPRYKVSGVFNCTHYIEQVQAIEKGGYSTAQNHKGEKIYSELLTTVIRDYNLQLVDYEVEMDYLTGKIK</sequence>
<dbReference type="Gene3D" id="4.10.80.30">
    <property type="entry name" value="DNA polymerase, domain 6"/>
    <property type="match status" value="1"/>
</dbReference>
<dbReference type="GO" id="GO:0004040">
    <property type="term" value="F:amidase activity"/>
    <property type="evidence" value="ECO:0007669"/>
    <property type="project" value="InterPro"/>
</dbReference>
<proteinExistence type="predicted"/>
<feature type="transmembrane region" description="Helical" evidence="2">
    <location>
        <begin position="7"/>
        <end position="26"/>
    </location>
</feature>
<dbReference type="Pfam" id="PF01832">
    <property type="entry name" value="Glucosaminidase"/>
    <property type="match status" value="1"/>
</dbReference>
<dbReference type="PANTHER" id="PTHR33308">
    <property type="entry name" value="PEPTIDOGLYCAN HYDROLASE FLGJ"/>
    <property type="match status" value="1"/>
</dbReference>
<keyword evidence="2" id="KW-0812">Transmembrane</keyword>
<dbReference type="AlphaFoldDB" id="A0A381J6P2"/>
<evidence type="ECO:0000313" key="4">
    <source>
        <dbReference type="EMBL" id="SUY46230.1"/>
    </source>
</evidence>
<keyword evidence="2" id="KW-1133">Transmembrane helix</keyword>
<dbReference type="RefSeq" id="WP_115640455.1">
    <property type="nucleotide sequence ID" value="NZ_UFWZ01000001.1"/>
</dbReference>
<dbReference type="InterPro" id="IPR002901">
    <property type="entry name" value="MGlyc_endo_b_GlcNAc-like_dom"/>
</dbReference>
<keyword evidence="4" id="KW-0326">Glycosidase</keyword>
<gene>
    <name evidence="4" type="primary">lytG</name>
    <name evidence="4" type="ORF">NCTC9836_00659</name>
</gene>
<protein>
    <submittedName>
        <fullName evidence="4">Mannosyl-glycoprotein endo-beta-N-acetylglucosamidase</fullName>
        <ecNumber evidence="4">3.2.1.-</ecNumber>
    </submittedName>
</protein>
<dbReference type="EMBL" id="UFWZ01000001">
    <property type="protein sequence ID" value="SUY46230.1"/>
    <property type="molecule type" value="Genomic_DNA"/>
</dbReference>
<dbReference type="GO" id="GO:0016798">
    <property type="term" value="F:hydrolase activity, acting on glycosyl bonds"/>
    <property type="evidence" value="ECO:0007669"/>
    <property type="project" value="UniProtKB-KW"/>
</dbReference>
<accession>A0A381J6P2</accession>
<feature type="domain" description="Mannosyl-glycoprotein endo-beta-N-acetylglucosamidase-like" evidence="3">
    <location>
        <begin position="144"/>
        <end position="307"/>
    </location>
</feature>
<dbReference type="InterPro" id="IPR051056">
    <property type="entry name" value="Glycosyl_Hydrolase_73"/>
</dbReference>
<reference evidence="4 5" key="1">
    <citation type="submission" date="2018-06" db="EMBL/GenBank/DDBJ databases">
        <authorList>
            <consortium name="Pathogen Informatics"/>
            <person name="Doyle S."/>
        </authorList>
    </citation>
    <scope>NUCLEOTIDE SEQUENCE [LARGE SCALE GENOMIC DNA]</scope>
    <source>
        <strain evidence="4 5">NCTC9836</strain>
    </source>
</reference>
<keyword evidence="2" id="KW-0472">Membrane</keyword>
<name>A0A381J6P2_9CLOT</name>
<dbReference type="Proteomes" id="UP000254664">
    <property type="component" value="Unassembled WGS sequence"/>
</dbReference>
<evidence type="ECO:0000256" key="1">
    <source>
        <dbReference type="ARBA" id="ARBA00022801"/>
    </source>
</evidence>
<evidence type="ECO:0000259" key="3">
    <source>
        <dbReference type="SMART" id="SM00047"/>
    </source>
</evidence>
<keyword evidence="5" id="KW-1185">Reference proteome</keyword>
<dbReference type="Gene3D" id="1.10.530.10">
    <property type="match status" value="1"/>
</dbReference>
<dbReference type="OrthoDB" id="977752at2"/>
<evidence type="ECO:0000313" key="5">
    <source>
        <dbReference type="Proteomes" id="UP000254664"/>
    </source>
</evidence>